<evidence type="ECO:0000256" key="1">
    <source>
        <dbReference type="SAM" id="MobiDB-lite"/>
    </source>
</evidence>
<keyword evidence="3" id="KW-1185">Reference proteome</keyword>
<dbReference type="EMBL" id="JBHSOG010000047">
    <property type="protein sequence ID" value="MFC5770049.1"/>
    <property type="molecule type" value="Genomic_DNA"/>
</dbReference>
<protein>
    <submittedName>
        <fullName evidence="2">Uncharacterized protein</fullName>
    </submittedName>
</protein>
<proteinExistence type="predicted"/>
<accession>A0ABW1AS86</accession>
<feature type="region of interest" description="Disordered" evidence="1">
    <location>
        <begin position="39"/>
        <end position="73"/>
    </location>
</feature>
<name>A0ABW1AS86_9RHOO</name>
<dbReference type="Proteomes" id="UP001595974">
    <property type="component" value="Unassembled WGS sequence"/>
</dbReference>
<feature type="compositionally biased region" description="Polar residues" evidence="1">
    <location>
        <begin position="45"/>
        <end position="57"/>
    </location>
</feature>
<gene>
    <name evidence="2" type="ORF">ACFPTN_11750</name>
</gene>
<evidence type="ECO:0000313" key="3">
    <source>
        <dbReference type="Proteomes" id="UP001595974"/>
    </source>
</evidence>
<reference evidence="3" key="1">
    <citation type="journal article" date="2019" name="Int. J. Syst. Evol. Microbiol.">
        <title>The Global Catalogue of Microorganisms (GCM) 10K type strain sequencing project: providing services to taxonomists for standard genome sequencing and annotation.</title>
        <authorList>
            <consortium name="The Broad Institute Genomics Platform"/>
            <consortium name="The Broad Institute Genome Sequencing Center for Infectious Disease"/>
            <person name="Wu L."/>
            <person name="Ma J."/>
        </authorList>
    </citation>
    <scope>NUCLEOTIDE SEQUENCE [LARGE SCALE GENOMIC DNA]</scope>
    <source>
        <strain evidence="3">SHR3</strain>
    </source>
</reference>
<comment type="caution">
    <text evidence="2">The sequence shown here is derived from an EMBL/GenBank/DDBJ whole genome shotgun (WGS) entry which is preliminary data.</text>
</comment>
<organism evidence="2 3">
    <name type="scientific">Thauera sinica</name>
    <dbReference type="NCBI Taxonomy" id="2665146"/>
    <lineage>
        <taxon>Bacteria</taxon>
        <taxon>Pseudomonadati</taxon>
        <taxon>Pseudomonadota</taxon>
        <taxon>Betaproteobacteria</taxon>
        <taxon>Rhodocyclales</taxon>
        <taxon>Zoogloeaceae</taxon>
        <taxon>Thauera</taxon>
    </lineage>
</organism>
<sequence length="73" mass="7600">MRRLPGRGHLAIAEAVAAVLTLEVVEHLVIDVLTKGSAGDAASRAAQQRPHQQASQTADERTDGASGQANRCA</sequence>
<evidence type="ECO:0000313" key="2">
    <source>
        <dbReference type="EMBL" id="MFC5770049.1"/>
    </source>
</evidence>
<dbReference type="RefSeq" id="WP_157748418.1">
    <property type="nucleotide sequence ID" value="NZ_JBHSOG010000047.1"/>
</dbReference>